<dbReference type="GO" id="GO:0016787">
    <property type="term" value="F:hydrolase activity"/>
    <property type="evidence" value="ECO:0007669"/>
    <property type="project" value="UniProtKB-KW"/>
</dbReference>
<accession>A0A1Q9GLY1</accession>
<dbReference type="OrthoDB" id="1157330at2"/>
<dbReference type="Gene3D" id="3.40.50.850">
    <property type="entry name" value="Isochorismatase-like"/>
    <property type="match status" value="1"/>
</dbReference>
<dbReference type="InterPro" id="IPR036380">
    <property type="entry name" value="Isochorismatase-like_sf"/>
</dbReference>
<dbReference type="EMBL" id="MJIL01000075">
    <property type="protein sequence ID" value="OLQ75549.1"/>
    <property type="molecule type" value="Genomic_DNA"/>
</dbReference>
<reference evidence="3 4" key="1">
    <citation type="submission" date="2016-09" db="EMBL/GenBank/DDBJ databases">
        <title>Photobacterium proteolyticum sp. nov. a protease producing bacterium isolated from ocean sediments of Laizhou Bay.</title>
        <authorList>
            <person name="Li Y."/>
        </authorList>
    </citation>
    <scope>NUCLEOTIDE SEQUENCE [LARGE SCALE GENOMIC DNA]</scope>
    <source>
        <strain evidence="3 4">13-12</strain>
    </source>
</reference>
<sequence length="173" mass="18873">MTEHTGKALIIIDPQNDYFPGGKYPLWNTGLTLANIKKAIEHAKQKEIPVIIVQHIAGNEMAPFFNEGTEGAAIHPELAAAAPMATIVTKRFADSFEQTNLAQVLAEKDTKELLLCGMMTQNCVAHTAISRQADNYTVSVLTDCCTTVDEMIHNIALNAISTRVQLQPAELVI</sequence>
<evidence type="ECO:0000313" key="4">
    <source>
        <dbReference type="Proteomes" id="UP000186905"/>
    </source>
</evidence>
<proteinExistence type="predicted"/>
<name>A0A1Q9GLY1_9GAMM</name>
<evidence type="ECO:0000259" key="2">
    <source>
        <dbReference type="Pfam" id="PF00857"/>
    </source>
</evidence>
<feature type="domain" description="Isochorismatase-like" evidence="2">
    <location>
        <begin position="8"/>
        <end position="162"/>
    </location>
</feature>
<protein>
    <submittedName>
        <fullName evidence="3">Isochorismatase</fullName>
    </submittedName>
</protein>
<keyword evidence="4" id="KW-1185">Reference proteome</keyword>
<dbReference type="STRING" id="1903952.BIT28_23265"/>
<dbReference type="Proteomes" id="UP000186905">
    <property type="component" value="Unassembled WGS sequence"/>
</dbReference>
<evidence type="ECO:0000313" key="3">
    <source>
        <dbReference type="EMBL" id="OLQ75549.1"/>
    </source>
</evidence>
<keyword evidence="1" id="KW-0378">Hydrolase</keyword>
<dbReference type="InterPro" id="IPR050272">
    <property type="entry name" value="Isochorismatase-like_hydrls"/>
</dbReference>
<dbReference type="PANTHER" id="PTHR43540">
    <property type="entry name" value="PEROXYUREIDOACRYLATE/UREIDOACRYLATE AMIDOHYDROLASE-RELATED"/>
    <property type="match status" value="1"/>
</dbReference>
<comment type="caution">
    <text evidence="3">The sequence shown here is derived from an EMBL/GenBank/DDBJ whole genome shotgun (WGS) entry which is preliminary data.</text>
</comment>
<dbReference type="SUPFAM" id="SSF52499">
    <property type="entry name" value="Isochorismatase-like hydrolases"/>
    <property type="match status" value="1"/>
</dbReference>
<organism evidence="3 4">
    <name type="scientific">Photobacterium proteolyticum</name>
    <dbReference type="NCBI Taxonomy" id="1903952"/>
    <lineage>
        <taxon>Bacteria</taxon>
        <taxon>Pseudomonadati</taxon>
        <taxon>Pseudomonadota</taxon>
        <taxon>Gammaproteobacteria</taxon>
        <taxon>Vibrionales</taxon>
        <taxon>Vibrionaceae</taxon>
        <taxon>Photobacterium</taxon>
    </lineage>
</organism>
<dbReference type="CDD" id="cd01014">
    <property type="entry name" value="nicotinamidase_related"/>
    <property type="match status" value="1"/>
</dbReference>
<dbReference type="RefSeq" id="WP_075764622.1">
    <property type="nucleotide sequence ID" value="NZ_MJIL01000075.1"/>
</dbReference>
<dbReference type="AlphaFoldDB" id="A0A1Q9GLY1"/>
<evidence type="ECO:0000256" key="1">
    <source>
        <dbReference type="ARBA" id="ARBA00022801"/>
    </source>
</evidence>
<dbReference type="Pfam" id="PF00857">
    <property type="entry name" value="Isochorismatase"/>
    <property type="match status" value="1"/>
</dbReference>
<gene>
    <name evidence="3" type="ORF">BIT28_23265</name>
</gene>
<dbReference type="PANTHER" id="PTHR43540:SF15">
    <property type="entry name" value="BLR5631 PROTEIN"/>
    <property type="match status" value="1"/>
</dbReference>
<dbReference type="InterPro" id="IPR000868">
    <property type="entry name" value="Isochorismatase-like_dom"/>
</dbReference>